<sequence length="211" mass="23778">MIFIRDHRVDFVAYIYYTLILSSPHKKQYIYLTMATTCHMSLLLLLALVALTPSTTSAASPNPNLLNLHQLLQLLGFPPGLIPDPVDSFTITPAGLLPPTFDFTIRFKEACYVKYVYLNYYAPVFTGKITFGKISGMIGHKDQFPTGEWVDMYDVTAKGQKLYFTFATANVTYDRSLFEEVKTCTDGPILPDHSNKFISNELISQLPISVE</sequence>
<dbReference type="InterPro" id="IPR036758">
    <property type="entry name" value="At5g01610-like"/>
</dbReference>
<dbReference type="AlphaFoldDB" id="A0A251V3D9"/>
<reference evidence="2" key="3">
    <citation type="submission" date="2020-06" db="EMBL/GenBank/DDBJ databases">
        <title>Helianthus annuus Genome sequencing and assembly Release 2.</title>
        <authorList>
            <person name="Gouzy J."/>
            <person name="Langlade N."/>
            <person name="Munos S."/>
        </authorList>
    </citation>
    <scope>NUCLEOTIDE SEQUENCE</scope>
    <source>
        <tissue evidence="2">Leaves</tissue>
    </source>
</reference>
<dbReference type="PANTHER" id="PTHR31676:SF71">
    <property type="entry name" value="EXPRESSED PROTEIN"/>
    <property type="match status" value="1"/>
</dbReference>
<evidence type="ECO:0000313" key="2">
    <source>
        <dbReference type="EMBL" id="KAF5812285.1"/>
    </source>
</evidence>
<reference evidence="2 4" key="1">
    <citation type="journal article" date="2017" name="Nature">
        <title>The sunflower genome provides insights into oil metabolism, flowering and Asterid evolution.</title>
        <authorList>
            <person name="Badouin H."/>
            <person name="Gouzy J."/>
            <person name="Grassa C.J."/>
            <person name="Murat F."/>
            <person name="Staton S.E."/>
            <person name="Cottret L."/>
            <person name="Lelandais-Briere C."/>
            <person name="Owens G.L."/>
            <person name="Carrere S."/>
            <person name="Mayjonade B."/>
            <person name="Legrand L."/>
            <person name="Gill N."/>
            <person name="Kane N.C."/>
            <person name="Bowers J.E."/>
            <person name="Hubner S."/>
            <person name="Bellec A."/>
            <person name="Berard A."/>
            <person name="Berges H."/>
            <person name="Blanchet N."/>
            <person name="Boniface M.C."/>
            <person name="Brunel D."/>
            <person name="Catrice O."/>
            <person name="Chaidir N."/>
            <person name="Claudel C."/>
            <person name="Donnadieu C."/>
            <person name="Faraut T."/>
            <person name="Fievet G."/>
            <person name="Helmstetter N."/>
            <person name="King M."/>
            <person name="Knapp S.J."/>
            <person name="Lai Z."/>
            <person name="Le Paslier M.C."/>
            <person name="Lippi Y."/>
            <person name="Lorenzon L."/>
            <person name="Mandel J.R."/>
            <person name="Marage G."/>
            <person name="Marchand G."/>
            <person name="Marquand E."/>
            <person name="Bret-Mestries E."/>
            <person name="Morien E."/>
            <person name="Nambeesan S."/>
            <person name="Nguyen T."/>
            <person name="Pegot-Espagnet P."/>
            <person name="Pouilly N."/>
            <person name="Raftis F."/>
            <person name="Sallet E."/>
            <person name="Schiex T."/>
            <person name="Thomas J."/>
            <person name="Vandecasteele C."/>
            <person name="Vares D."/>
            <person name="Vear F."/>
            <person name="Vautrin S."/>
            <person name="Crespi M."/>
            <person name="Mangin B."/>
            <person name="Burke J.M."/>
            <person name="Salse J."/>
            <person name="Munos S."/>
            <person name="Vincourt P."/>
            <person name="Rieseberg L.H."/>
            <person name="Langlade N.B."/>
        </authorList>
    </citation>
    <scope>NUCLEOTIDE SEQUENCE [LARGE SCALE GENOMIC DNA]</scope>
    <source>
        <strain evidence="4">cv. SF193</strain>
        <tissue evidence="2">Leaves</tissue>
    </source>
</reference>
<protein>
    <submittedName>
        <fullName evidence="3">Uncharacterized protein</fullName>
    </submittedName>
</protein>
<dbReference type="InterPro" id="IPR007493">
    <property type="entry name" value="DUF538"/>
</dbReference>
<accession>A0A251V3D9</accession>
<dbReference type="Pfam" id="PF04398">
    <property type="entry name" value="DUF538"/>
    <property type="match status" value="1"/>
</dbReference>
<dbReference type="EMBL" id="MNCJ02000319">
    <property type="protein sequence ID" value="KAF5812285.1"/>
    <property type="molecule type" value="Genomic_DNA"/>
</dbReference>
<dbReference type="Gene3D" id="2.30.240.10">
    <property type="entry name" value="At5g01610-like"/>
    <property type="match status" value="1"/>
</dbReference>
<dbReference type="Proteomes" id="UP000215914">
    <property type="component" value="Chromosome 4"/>
</dbReference>
<evidence type="ECO:0000313" key="4">
    <source>
        <dbReference type="Proteomes" id="UP000215914"/>
    </source>
</evidence>
<gene>
    <name evidence="3" type="ORF">HannXRQ_Chr04g0127361</name>
    <name evidence="2" type="ORF">HanXRQr2_Chr04g0190851</name>
</gene>
<reference evidence="3" key="2">
    <citation type="submission" date="2017-02" db="EMBL/GenBank/DDBJ databases">
        <title>Sunflower complete genome.</title>
        <authorList>
            <person name="Langlade N."/>
            <person name="Munos S."/>
        </authorList>
    </citation>
    <scope>NUCLEOTIDE SEQUENCE [LARGE SCALE GENOMIC DNA]</scope>
    <source>
        <tissue evidence="3">Leaves</tissue>
    </source>
</reference>
<evidence type="ECO:0000313" key="3">
    <source>
        <dbReference type="EMBL" id="OTG29914.1"/>
    </source>
</evidence>
<dbReference type="Gramene" id="mRNA:HanXRQr2_Chr04g0190851">
    <property type="protein sequence ID" value="mRNA:HanXRQr2_Chr04g0190851"/>
    <property type="gene ID" value="HanXRQr2_Chr04g0190851"/>
</dbReference>
<keyword evidence="1" id="KW-0812">Transmembrane</keyword>
<organism evidence="3 4">
    <name type="scientific">Helianthus annuus</name>
    <name type="common">Common sunflower</name>
    <dbReference type="NCBI Taxonomy" id="4232"/>
    <lineage>
        <taxon>Eukaryota</taxon>
        <taxon>Viridiplantae</taxon>
        <taxon>Streptophyta</taxon>
        <taxon>Embryophyta</taxon>
        <taxon>Tracheophyta</taxon>
        <taxon>Spermatophyta</taxon>
        <taxon>Magnoliopsida</taxon>
        <taxon>eudicotyledons</taxon>
        <taxon>Gunneridae</taxon>
        <taxon>Pentapetalae</taxon>
        <taxon>asterids</taxon>
        <taxon>campanulids</taxon>
        <taxon>Asterales</taxon>
        <taxon>Asteraceae</taxon>
        <taxon>Asteroideae</taxon>
        <taxon>Heliantheae alliance</taxon>
        <taxon>Heliantheae</taxon>
        <taxon>Helianthus</taxon>
    </lineage>
</organism>
<feature type="transmembrane region" description="Helical" evidence="1">
    <location>
        <begin position="29"/>
        <end position="51"/>
    </location>
</feature>
<keyword evidence="1" id="KW-1133">Transmembrane helix</keyword>
<dbReference type="EMBL" id="CM007893">
    <property type="protein sequence ID" value="OTG29914.1"/>
    <property type="molecule type" value="Genomic_DNA"/>
</dbReference>
<keyword evidence="1" id="KW-0472">Membrane</keyword>
<dbReference type="PANTHER" id="PTHR31676">
    <property type="entry name" value="T31J12.3 PROTEIN-RELATED"/>
    <property type="match status" value="1"/>
</dbReference>
<proteinExistence type="predicted"/>
<keyword evidence="4" id="KW-1185">Reference proteome</keyword>
<dbReference type="SUPFAM" id="SSF141562">
    <property type="entry name" value="At5g01610-like"/>
    <property type="match status" value="1"/>
</dbReference>
<name>A0A251V3D9_HELAN</name>
<dbReference type="InParanoid" id="A0A251V3D9"/>
<evidence type="ECO:0000256" key="1">
    <source>
        <dbReference type="SAM" id="Phobius"/>
    </source>
</evidence>